<dbReference type="AlphaFoldDB" id="A0A225WJ97"/>
<dbReference type="Proteomes" id="UP000198211">
    <property type="component" value="Unassembled WGS sequence"/>
</dbReference>
<evidence type="ECO:0000313" key="2">
    <source>
        <dbReference type="EMBL" id="OWZ17786.1"/>
    </source>
</evidence>
<dbReference type="STRING" id="4795.A0A225WJ97"/>
<reference evidence="3" key="1">
    <citation type="submission" date="2017-03" db="EMBL/GenBank/DDBJ databases">
        <title>Phytopthora megakarya and P. palmivora, two closely related causual agents of cacao black pod achieved similar genome size and gene model numbers by different mechanisms.</title>
        <authorList>
            <person name="Ali S."/>
            <person name="Shao J."/>
            <person name="Larry D.J."/>
            <person name="Kronmiller B."/>
            <person name="Shen D."/>
            <person name="Strem M.D."/>
            <person name="Melnick R.L."/>
            <person name="Guiltinan M.J."/>
            <person name="Tyler B.M."/>
            <person name="Meinhardt L.W."/>
            <person name="Bailey B.A."/>
        </authorList>
    </citation>
    <scope>NUCLEOTIDE SEQUENCE [LARGE SCALE GENOMIC DNA]</scope>
    <source>
        <strain evidence="3">zdho120</strain>
    </source>
</reference>
<comment type="caution">
    <text evidence="2">The sequence shown here is derived from an EMBL/GenBank/DDBJ whole genome shotgun (WGS) entry which is preliminary data.</text>
</comment>
<accession>A0A225WJ97</accession>
<organism evidence="2 3">
    <name type="scientific">Phytophthora megakarya</name>
    <dbReference type="NCBI Taxonomy" id="4795"/>
    <lineage>
        <taxon>Eukaryota</taxon>
        <taxon>Sar</taxon>
        <taxon>Stramenopiles</taxon>
        <taxon>Oomycota</taxon>
        <taxon>Peronosporomycetes</taxon>
        <taxon>Peronosporales</taxon>
        <taxon>Peronosporaceae</taxon>
        <taxon>Phytophthora</taxon>
    </lineage>
</organism>
<dbReference type="OrthoDB" id="51779at2759"/>
<feature type="region of interest" description="Disordered" evidence="1">
    <location>
        <begin position="82"/>
        <end position="103"/>
    </location>
</feature>
<evidence type="ECO:0000313" key="3">
    <source>
        <dbReference type="Proteomes" id="UP000198211"/>
    </source>
</evidence>
<gene>
    <name evidence="2" type="ORF">PHMEG_0008222</name>
</gene>
<proteinExistence type="predicted"/>
<evidence type="ECO:0000256" key="1">
    <source>
        <dbReference type="SAM" id="MobiDB-lite"/>
    </source>
</evidence>
<dbReference type="InterPro" id="IPR043502">
    <property type="entry name" value="DNA/RNA_pol_sf"/>
</dbReference>
<dbReference type="EMBL" id="NBNE01000692">
    <property type="protein sequence ID" value="OWZ17786.1"/>
    <property type="molecule type" value="Genomic_DNA"/>
</dbReference>
<protein>
    <submittedName>
        <fullName evidence="2">Uncharacterized protein</fullName>
    </submittedName>
</protein>
<name>A0A225WJ97_9STRA</name>
<keyword evidence="3" id="KW-1185">Reference proteome</keyword>
<dbReference type="SUPFAM" id="SSF56672">
    <property type="entry name" value="DNA/RNA polymerases"/>
    <property type="match status" value="1"/>
</dbReference>
<sequence length="295" mass="33194">MQTTTAGCCKYVVTFIDDYLPHVNIRFMKAKPDGLLSLPDFVPLSEVTQTRMTDPTRHSTKFRFLPIPPVTSLNKILRVGVQPRRSNDKPQTQQHGPPNHNSAVAHADAMRRHIGKGQRDDRYIGFSKRALSLRPELFISSIGVVDKEGGDTRMINEYSFPNMGSMNDFTDPSNFPTIAYNPPRNISRHITFCALNVSGAFRHVPIHKDDVHSFIFMFNDYVIIDLSCGFGWCGSLSFYSLAGSVISDSIPVHDDTLPIRGRLRGNVWCDDLPCLWKSTTRLDATTLTLSFGTLW</sequence>
<feature type="compositionally biased region" description="Polar residues" evidence="1">
    <location>
        <begin position="89"/>
        <end position="102"/>
    </location>
</feature>